<keyword evidence="3" id="KW-1185">Reference proteome</keyword>
<protein>
    <recommendedName>
        <fullName evidence="1">BTB domain-containing protein</fullName>
    </recommendedName>
</protein>
<dbReference type="HOGENOM" id="CLU_036654_2_1_1"/>
<organism evidence="3">
    <name type="scientific">Caenorhabditis brenneri</name>
    <name type="common">Nematode worm</name>
    <dbReference type="NCBI Taxonomy" id="135651"/>
    <lineage>
        <taxon>Eukaryota</taxon>
        <taxon>Metazoa</taxon>
        <taxon>Ecdysozoa</taxon>
        <taxon>Nematoda</taxon>
        <taxon>Chromadorea</taxon>
        <taxon>Rhabditida</taxon>
        <taxon>Rhabditina</taxon>
        <taxon>Rhabditomorpha</taxon>
        <taxon>Rhabditoidea</taxon>
        <taxon>Rhabditidae</taxon>
        <taxon>Peloderinae</taxon>
        <taxon>Caenorhabditis</taxon>
    </lineage>
</organism>
<gene>
    <name evidence="2" type="ORF">CAEBREN_12811</name>
</gene>
<sequence length="171" mass="19808">MSAIYESTFSKTPKTDAILVVDGKTLHVNKALLSYHSDYFKELFNTPGKSEFVIEDVKFEDFATLLSLIQHNPLKVAESNAERLLALGMEFRIPAARRHVESFLITSTRKDKWEKIRLADEYELENLLAHGLLQFKTNVEFTGLKKNEKYNLLSDKTKVAICHRFFDMIQY</sequence>
<dbReference type="PANTHER" id="PTHR22744">
    <property type="entry name" value="HELIX LOOP HELIX PROTEIN 21-RELATED"/>
    <property type="match status" value="1"/>
</dbReference>
<feature type="domain" description="BTB" evidence="1">
    <location>
        <begin position="15"/>
        <end position="78"/>
    </location>
</feature>
<evidence type="ECO:0000259" key="1">
    <source>
        <dbReference type="PROSITE" id="PS50097"/>
    </source>
</evidence>
<dbReference type="Proteomes" id="UP000008068">
    <property type="component" value="Unassembled WGS sequence"/>
</dbReference>
<evidence type="ECO:0000313" key="2">
    <source>
        <dbReference type="EMBL" id="EGT45347.1"/>
    </source>
</evidence>
<dbReference type="PANTHER" id="PTHR22744:SF14">
    <property type="entry name" value="BTB DOMAIN-CONTAINING PROTEIN-RELATED"/>
    <property type="match status" value="1"/>
</dbReference>
<dbReference type="AlphaFoldDB" id="G0MVW7"/>
<evidence type="ECO:0000313" key="3">
    <source>
        <dbReference type="Proteomes" id="UP000008068"/>
    </source>
</evidence>
<dbReference type="Pfam" id="PF00651">
    <property type="entry name" value="BTB"/>
    <property type="match status" value="1"/>
</dbReference>
<dbReference type="SUPFAM" id="SSF54695">
    <property type="entry name" value="POZ domain"/>
    <property type="match status" value="1"/>
</dbReference>
<dbReference type="Gene3D" id="3.30.710.10">
    <property type="entry name" value="Potassium Channel Kv1.1, Chain A"/>
    <property type="match status" value="1"/>
</dbReference>
<dbReference type="OMA" id="QNTISHK"/>
<accession>G0MVW7</accession>
<dbReference type="CDD" id="cd18186">
    <property type="entry name" value="BTB_POZ_ZBTB_KLHL-like"/>
    <property type="match status" value="1"/>
</dbReference>
<dbReference type="STRING" id="135651.G0MVW7"/>
<dbReference type="PROSITE" id="PS50097">
    <property type="entry name" value="BTB"/>
    <property type="match status" value="1"/>
</dbReference>
<dbReference type="eggNOG" id="ENOG502TJN6">
    <property type="taxonomic scope" value="Eukaryota"/>
</dbReference>
<dbReference type="EMBL" id="GL379815">
    <property type="protein sequence ID" value="EGT45347.1"/>
    <property type="molecule type" value="Genomic_DNA"/>
</dbReference>
<name>G0MVW7_CAEBE</name>
<dbReference type="OrthoDB" id="5804044at2759"/>
<proteinExistence type="predicted"/>
<dbReference type="InParanoid" id="G0MVW7"/>
<dbReference type="InterPro" id="IPR000210">
    <property type="entry name" value="BTB/POZ_dom"/>
</dbReference>
<dbReference type="SMART" id="SM00225">
    <property type="entry name" value="BTB"/>
    <property type="match status" value="1"/>
</dbReference>
<reference evidence="3" key="1">
    <citation type="submission" date="2011-07" db="EMBL/GenBank/DDBJ databases">
        <authorList>
            <consortium name="Caenorhabditis brenneri Sequencing and Analysis Consortium"/>
            <person name="Wilson R.K."/>
        </authorList>
    </citation>
    <scope>NUCLEOTIDE SEQUENCE [LARGE SCALE GENOMIC DNA]</scope>
    <source>
        <strain evidence="3">PB2801</strain>
    </source>
</reference>
<dbReference type="InterPro" id="IPR011333">
    <property type="entry name" value="SKP1/BTB/POZ_sf"/>
</dbReference>